<sequence>MVEIEVEEKLSLFIKAELIKNQTLEQNMVAFNGFTLRPYTNHITSCMTLIAKLIKLNQSTIWSLYCPGSRRAFSLTY</sequence>
<accession>A0A0V1FWT1</accession>
<proteinExistence type="predicted"/>
<evidence type="ECO:0000313" key="2">
    <source>
        <dbReference type="Proteomes" id="UP000054995"/>
    </source>
</evidence>
<reference evidence="1 2" key="1">
    <citation type="submission" date="2015-01" db="EMBL/GenBank/DDBJ databases">
        <title>Evolution of Trichinella species and genotypes.</title>
        <authorList>
            <person name="Korhonen P.K."/>
            <person name="Edoardo P."/>
            <person name="Giuseppe L.R."/>
            <person name="Gasser R.B."/>
        </authorList>
    </citation>
    <scope>NUCLEOTIDE SEQUENCE [LARGE SCALE GENOMIC DNA]</scope>
    <source>
        <strain evidence="1">ISS470</strain>
    </source>
</reference>
<name>A0A0V1FWT1_TRIPS</name>
<organism evidence="1 2">
    <name type="scientific">Trichinella pseudospiralis</name>
    <name type="common">Parasitic roundworm</name>
    <dbReference type="NCBI Taxonomy" id="6337"/>
    <lineage>
        <taxon>Eukaryota</taxon>
        <taxon>Metazoa</taxon>
        <taxon>Ecdysozoa</taxon>
        <taxon>Nematoda</taxon>
        <taxon>Enoplea</taxon>
        <taxon>Dorylaimia</taxon>
        <taxon>Trichinellida</taxon>
        <taxon>Trichinellidae</taxon>
        <taxon>Trichinella</taxon>
    </lineage>
</organism>
<evidence type="ECO:0000313" key="1">
    <source>
        <dbReference type="EMBL" id="KRY90471.1"/>
    </source>
</evidence>
<dbReference type="AlphaFoldDB" id="A0A0V1FWT1"/>
<keyword evidence="2" id="KW-1185">Reference proteome</keyword>
<protein>
    <submittedName>
        <fullName evidence="1">Uncharacterized protein</fullName>
    </submittedName>
</protein>
<comment type="caution">
    <text evidence="1">The sequence shown here is derived from an EMBL/GenBank/DDBJ whole genome shotgun (WGS) entry which is preliminary data.</text>
</comment>
<dbReference type="EMBL" id="JYDT01000021">
    <property type="protein sequence ID" value="KRY90471.1"/>
    <property type="molecule type" value="Genomic_DNA"/>
</dbReference>
<gene>
    <name evidence="1" type="ORF">T4D_4885</name>
</gene>
<dbReference type="Proteomes" id="UP000054995">
    <property type="component" value="Unassembled WGS sequence"/>
</dbReference>